<protein>
    <recommendedName>
        <fullName evidence="9">Methyl-accepting chemotaxis sensory transducer</fullName>
    </recommendedName>
</protein>
<evidence type="ECO:0000313" key="8">
    <source>
        <dbReference type="Proteomes" id="UP000503640"/>
    </source>
</evidence>
<dbReference type="CDD" id="cd06225">
    <property type="entry name" value="HAMP"/>
    <property type="match status" value="1"/>
</dbReference>
<accession>A0A7I9VUA5</accession>
<name>A0A7I9VUA5_9BACT</name>
<dbReference type="SUPFAM" id="SSF58104">
    <property type="entry name" value="Methyl-accepting chemotaxis protein (MCP) signaling domain"/>
    <property type="match status" value="1"/>
</dbReference>
<dbReference type="Gene3D" id="6.10.340.10">
    <property type="match status" value="1"/>
</dbReference>
<proteinExistence type="inferred from homology"/>
<dbReference type="Proteomes" id="UP000503640">
    <property type="component" value="Unassembled WGS sequence"/>
</dbReference>
<dbReference type="Pfam" id="PF00672">
    <property type="entry name" value="HAMP"/>
    <property type="match status" value="1"/>
</dbReference>
<dbReference type="GO" id="GO:0007165">
    <property type="term" value="P:signal transduction"/>
    <property type="evidence" value="ECO:0007669"/>
    <property type="project" value="UniProtKB-KW"/>
</dbReference>
<feature type="domain" description="Methyl-accepting transducer" evidence="5">
    <location>
        <begin position="256"/>
        <end position="492"/>
    </location>
</feature>
<dbReference type="InterPro" id="IPR003660">
    <property type="entry name" value="HAMP_dom"/>
</dbReference>
<reference evidence="8" key="1">
    <citation type="journal article" date="2020" name="Appl. Environ. Microbiol.">
        <title>Diazotrophic Anaeromyxobacter Isolates from Soils.</title>
        <authorList>
            <person name="Masuda Y."/>
            <person name="Yamanaka H."/>
            <person name="Xu Z.X."/>
            <person name="Shiratori Y."/>
            <person name="Aono T."/>
            <person name="Amachi S."/>
            <person name="Senoo K."/>
            <person name="Itoh H."/>
        </authorList>
    </citation>
    <scope>NUCLEOTIDE SEQUENCE [LARGE SCALE GENOMIC DNA]</scope>
    <source>
        <strain evidence="8">R267</strain>
    </source>
</reference>
<dbReference type="Pfam" id="PF00015">
    <property type="entry name" value="MCPsignal"/>
    <property type="match status" value="1"/>
</dbReference>
<evidence type="ECO:0000259" key="5">
    <source>
        <dbReference type="PROSITE" id="PS50111"/>
    </source>
</evidence>
<evidence type="ECO:0000256" key="3">
    <source>
        <dbReference type="PROSITE-ProRule" id="PRU00284"/>
    </source>
</evidence>
<sequence length="528" mass="56131">MTGLGFKQKVLLLPAVATATLLVMGATDLALGARAITLLQELETERVPIVTSSRDLQEQLERLQRALQDAVAAEDLEAIAETAKLRDAFLARAAEAASGDDRSPPRAVSAEFRAYYAHARAAAEQLVARRTAPQVLEETVARYRALRDELAARTAADRRRLAEGFQEVRRLQRLRAFVMGGLTLAAVAFLAWLAAWVGRSVARPVLELARAAQRVAAGDLSHGLGVHPQDELGELARSFEVMVEKLRVVPASLLGSVEELSAAVGAVASASGTQGALLEKQQAGLARSRTTAERIHRESEETSRRAEAVLKMAGQVEAFGDAAQLAARDTLTGLSDIGEEVRAMTDGIGRLTAHTQLVRELVLAMKRLGAEATELALSVSVEAARAGASEGPLSGSARQLHEVAARLVQASGRVTKALGEVDAVVASVGALSDGHKRRMEKGLEQIRTSGESLREITAVVQKSGRAARAIVASVTEQGQAIAEITKDVVEIDRAMGEALRSKRSAERAAESLKRATNSIAGVVQSFRV</sequence>
<dbReference type="InterPro" id="IPR004089">
    <property type="entry name" value="MCPsignal_dom"/>
</dbReference>
<evidence type="ECO:0000256" key="1">
    <source>
        <dbReference type="ARBA" id="ARBA00023224"/>
    </source>
</evidence>
<keyword evidence="4" id="KW-1133">Transmembrane helix</keyword>
<evidence type="ECO:0000259" key="6">
    <source>
        <dbReference type="PROSITE" id="PS50885"/>
    </source>
</evidence>
<keyword evidence="1 3" id="KW-0807">Transducer</keyword>
<dbReference type="SMART" id="SM00304">
    <property type="entry name" value="HAMP"/>
    <property type="match status" value="1"/>
</dbReference>
<feature type="transmembrane region" description="Helical" evidence="4">
    <location>
        <begin position="176"/>
        <end position="197"/>
    </location>
</feature>
<dbReference type="GO" id="GO:0016020">
    <property type="term" value="C:membrane"/>
    <property type="evidence" value="ECO:0007669"/>
    <property type="project" value="InterPro"/>
</dbReference>
<dbReference type="PROSITE" id="PS50885">
    <property type="entry name" value="HAMP"/>
    <property type="match status" value="1"/>
</dbReference>
<dbReference type="EMBL" id="BJTG01000016">
    <property type="protein sequence ID" value="GEJ59547.1"/>
    <property type="molecule type" value="Genomic_DNA"/>
</dbReference>
<dbReference type="AlphaFoldDB" id="A0A7I9VUA5"/>
<dbReference type="PROSITE" id="PS50111">
    <property type="entry name" value="CHEMOTAXIS_TRANSDUC_2"/>
    <property type="match status" value="1"/>
</dbReference>
<gene>
    <name evidence="7" type="ORF">AMYX_42880</name>
</gene>
<keyword evidence="4" id="KW-0472">Membrane</keyword>
<feature type="domain" description="HAMP" evidence="6">
    <location>
        <begin position="199"/>
        <end position="251"/>
    </location>
</feature>
<organism evidence="7 8">
    <name type="scientific">Anaeromyxobacter diazotrophicus</name>
    <dbReference type="NCBI Taxonomy" id="2590199"/>
    <lineage>
        <taxon>Bacteria</taxon>
        <taxon>Pseudomonadati</taxon>
        <taxon>Myxococcota</taxon>
        <taxon>Myxococcia</taxon>
        <taxon>Myxococcales</taxon>
        <taxon>Cystobacterineae</taxon>
        <taxon>Anaeromyxobacteraceae</taxon>
        <taxon>Anaeromyxobacter</taxon>
    </lineage>
</organism>
<dbReference type="PANTHER" id="PTHR32089">
    <property type="entry name" value="METHYL-ACCEPTING CHEMOTAXIS PROTEIN MCPB"/>
    <property type="match status" value="1"/>
</dbReference>
<evidence type="ECO:0000256" key="2">
    <source>
        <dbReference type="ARBA" id="ARBA00029447"/>
    </source>
</evidence>
<comment type="similarity">
    <text evidence="2">Belongs to the methyl-accepting chemotaxis (MCP) protein family.</text>
</comment>
<dbReference type="Gene3D" id="1.10.287.950">
    <property type="entry name" value="Methyl-accepting chemotaxis protein"/>
    <property type="match status" value="1"/>
</dbReference>
<dbReference type="PANTHER" id="PTHR32089:SF112">
    <property type="entry name" value="LYSOZYME-LIKE PROTEIN-RELATED"/>
    <property type="match status" value="1"/>
</dbReference>
<evidence type="ECO:0000256" key="4">
    <source>
        <dbReference type="SAM" id="Phobius"/>
    </source>
</evidence>
<keyword evidence="4" id="KW-0812">Transmembrane</keyword>
<evidence type="ECO:0008006" key="9">
    <source>
        <dbReference type="Google" id="ProtNLM"/>
    </source>
</evidence>
<comment type="caution">
    <text evidence="7">The sequence shown here is derived from an EMBL/GenBank/DDBJ whole genome shotgun (WGS) entry which is preliminary data.</text>
</comment>
<dbReference type="RefSeq" id="WP_176069143.1">
    <property type="nucleotide sequence ID" value="NZ_BJTG01000016.1"/>
</dbReference>
<keyword evidence="8" id="KW-1185">Reference proteome</keyword>
<evidence type="ECO:0000313" key="7">
    <source>
        <dbReference type="EMBL" id="GEJ59547.1"/>
    </source>
</evidence>